<dbReference type="GO" id="GO:0003887">
    <property type="term" value="F:DNA-directed DNA polymerase activity"/>
    <property type="evidence" value="ECO:0007669"/>
    <property type="project" value="UniProtKB-KW"/>
</dbReference>
<evidence type="ECO:0000313" key="11">
    <source>
        <dbReference type="Proteomes" id="UP000324800"/>
    </source>
</evidence>
<evidence type="ECO:0000256" key="7">
    <source>
        <dbReference type="ARBA" id="ARBA00023125"/>
    </source>
</evidence>
<dbReference type="InterPro" id="IPR004868">
    <property type="entry name" value="DNA-dir_DNA_pol_B_mt/vir"/>
</dbReference>
<organism evidence="10 11">
    <name type="scientific">Streblomastix strix</name>
    <dbReference type="NCBI Taxonomy" id="222440"/>
    <lineage>
        <taxon>Eukaryota</taxon>
        <taxon>Metamonada</taxon>
        <taxon>Preaxostyla</taxon>
        <taxon>Oxymonadida</taxon>
        <taxon>Streblomastigidae</taxon>
        <taxon>Streblomastix</taxon>
    </lineage>
</organism>
<evidence type="ECO:0000256" key="5">
    <source>
        <dbReference type="ARBA" id="ARBA00022705"/>
    </source>
</evidence>
<sequence>MYISDVEALTGFRYCNICHRQAFRIKDPNLQVSMRNHIKKCQKNNGKIVKKVILEKFAKPFVPHILSNKTYKYLLANNLTHLFKSTQYYITYDIETLEKKVNEKFGDSSQVIATLIPYAIASTVKSANGTHSFYYDIRTDDFLDKWLEQLFEEAKQVKKDNKYIDETIPQYFEVPVIGFNSAKFDTSLVFKNLKSKDWTISKYLGSTSIAKQIVVKHKQFGVQLRFVDFKIYTTHSKLKDCVRDFGNGTYKKDKFPHEFININNYMEELNKSEAFPIEAFNNQLRNKKLIEDKYKEYLVEAAKFKTRWDYLKHYNILDTRILIEPIDFLINLMFRYKVDMLSNISMAQCANAIKYAMCYNDFDINGDYNSESTDKSIEITLCYWRAKVESYVEQDSKKGRNSSNNITINDYDYFKQLFKNQRCHICNARFTWKNRPTLDRIDNKLGHSKDNVIPCCLYCNVCKANRDENQMKLMIQLKKYALFKQLPMTLISDEIYRIVRRGITGGLSTVMHRYNIAGETRINHYEYNKENKCVCSVDSDYVQTHVIQLDFDSQYPSIMSSEPHPFIPYTCHTLYMCGQAIEFISATTQFDQNRCKDLIYDTNRFSNDPQVVDKMLLFIAEVRGHIDEDYINYCIDFAPILRNIDINTNKETIGEFMYNHLVEHKLPHDIVERKLTNLVDTNNEIMSFNNYYLWLLIDQFHFIVDEIVSVTTFSKHNNFNSFVKEFMNIRQQAKADQNDGLAQFAKIVLNSSFGGDALNSEKYSNTRLLSAEKTYLQHMMSNFIHSTELNEELFAVQVDKENCRCNTSFDKTKIHIIQLDTDSLTLAIAGDSNKDYTQGFDAIINDPEFYNKNKEFFFSENGKRKILGIHIEKYGLNCIALSPKNYIINDEIVLKGVILDQNPQINEQAFMDNISNGIVTTAINTTLAQRKGVMSRLQMERNAITGSMTKMIALPNQSCLPFISNISADKYFIK</sequence>
<comment type="caution">
    <text evidence="10">The sequence shown here is derived from an EMBL/GenBank/DDBJ whole genome shotgun (WGS) entry which is preliminary data.</text>
</comment>
<keyword evidence="3" id="KW-0808">Transferase</keyword>
<dbReference type="AlphaFoldDB" id="A0A5J4V9I8"/>
<keyword evidence="5" id="KW-0235">DNA replication</keyword>
<accession>A0A5J4V9I8</accession>
<dbReference type="SUPFAM" id="SSF56672">
    <property type="entry name" value="DNA/RNA polymerases"/>
    <property type="match status" value="1"/>
</dbReference>
<dbReference type="EMBL" id="SNRW01008702">
    <property type="protein sequence ID" value="KAA6379110.1"/>
    <property type="molecule type" value="Genomic_DNA"/>
</dbReference>
<dbReference type="Proteomes" id="UP000324800">
    <property type="component" value="Unassembled WGS sequence"/>
</dbReference>
<comment type="catalytic activity">
    <reaction evidence="8">
        <text>DNA(n) + a 2'-deoxyribonucleoside 5'-triphosphate = DNA(n+1) + diphosphate</text>
        <dbReference type="Rhea" id="RHEA:22508"/>
        <dbReference type="Rhea" id="RHEA-COMP:17339"/>
        <dbReference type="Rhea" id="RHEA-COMP:17340"/>
        <dbReference type="ChEBI" id="CHEBI:33019"/>
        <dbReference type="ChEBI" id="CHEBI:61560"/>
        <dbReference type="ChEBI" id="CHEBI:173112"/>
        <dbReference type="EC" id="2.7.7.7"/>
    </reaction>
</comment>
<keyword evidence="6" id="KW-0239">DNA-directed DNA polymerase</keyword>
<name>A0A5J4V9I8_9EUKA</name>
<proteinExistence type="inferred from homology"/>
<dbReference type="Gene3D" id="3.90.1600.10">
    <property type="entry name" value="Palm domain of DNA polymerase"/>
    <property type="match status" value="1"/>
</dbReference>
<keyword evidence="4" id="KW-0548">Nucleotidyltransferase</keyword>
<keyword evidence="7" id="KW-0238">DNA-binding</keyword>
<comment type="similarity">
    <text evidence="1">Belongs to the DNA polymerase type-B family.</text>
</comment>
<gene>
    <name evidence="10" type="ORF">EZS28_025363</name>
</gene>
<evidence type="ECO:0000256" key="2">
    <source>
        <dbReference type="ARBA" id="ARBA00012417"/>
    </source>
</evidence>
<evidence type="ECO:0000313" key="10">
    <source>
        <dbReference type="EMBL" id="KAA6379110.1"/>
    </source>
</evidence>
<reference evidence="10 11" key="1">
    <citation type="submission" date="2019-03" db="EMBL/GenBank/DDBJ databases">
        <title>Single cell metagenomics reveals metabolic interactions within the superorganism composed of flagellate Streblomastix strix and complex community of Bacteroidetes bacteria on its surface.</title>
        <authorList>
            <person name="Treitli S.C."/>
            <person name="Kolisko M."/>
            <person name="Husnik F."/>
            <person name="Keeling P."/>
            <person name="Hampl V."/>
        </authorList>
    </citation>
    <scope>NUCLEOTIDE SEQUENCE [LARGE SCALE GENOMIC DNA]</scope>
    <source>
        <strain evidence="10">ST1C</strain>
    </source>
</reference>
<dbReference type="InterPro" id="IPR023211">
    <property type="entry name" value="DNA_pol_palm_dom_sf"/>
</dbReference>
<dbReference type="GO" id="GO:0003677">
    <property type="term" value="F:DNA binding"/>
    <property type="evidence" value="ECO:0007669"/>
    <property type="project" value="UniProtKB-KW"/>
</dbReference>
<dbReference type="Pfam" id="PF03175">
    <property type="entry name" value="DNA_pol_B_2"/>
    <property type="match status" value="1"/>
</dbReference>
<dbReference type="Gene3D" id="3.30.40.220">
    <property type="match status" value="1"/>
</dbReference>
<evidence type="ECO:0000256" key="6">
    <source>
        <dbReference type="ARBA" id="ARBA00022932"/>
    </source>
</evidence>
<dbReference type="GO" id="GO:0006260">
    <property type="term" value="P:DNA replication"/>
    <property type="evidence" value="ECO:0007669"/>
    <property type="project" value="UniProtKB-KW"/>
</dbReference>
<feature type="domain" description="DNA-directed DNA polymerase family B mitochondria/virus" evidence="9">
    <location>
        <begin position="706"/>
        <end position="827"/>
    </location>
</feature>
<evidence type="ECO:0000259" key="9">
    <source>
        <dbReference type="Pfam" id="PF03175"/>
    </source>
</evidence>
<dbReference type="GO" id="GO:0000166">
    <property type="term" value="F:nucleotide binding"/>
    <property type="evidence" value="ECO:0007669"/>
    <property type="project" value="InterPro"/>
</dbReference>
<evidence type="ECO:0000256" key="8">
    <source>
        <dbReference type="ARBA" id="ARBA00049244"/>
    </source>
</evidence>
<evidence type="ECO:0000256" key="3">
    <source>
        <dbReference type="ARBA" id="ARBA00022679"/>
    </source>
</evidence>
<protein>
    <recommendedName>
        <fullName evidence="2">DNA-directed DNA polymerase</fullName>
        <ecNumber evidence="2">2.7.7.7</ecNumber>
    </recommendedName>
</protein>
<evidence type="ECO:0000256" key="1">
    <source>
        <dbReference type="ARBA" id="ARBA00005755"/>
    </source>
</evidence>
<dbReference type="InterPro" id="IPR043502">
    <property type="entry name" value="DNA/RNA_pol_sf"/>
</dbReference>
<dbReference type="EC" id="2.7.7.7" evidence="2"/>
<evidence type="ECO:0000256" key="4">
    <source>
        <dbReference type="ARBA" id="ARBA00022695"/>
    </source>
</evidence>